<keyword evidence="1" id="KW-1133">Transmembrane helix</keyword>
<evidence type="ECO:0000313" key="2">
    <source>
        <dbReference type="EMBL" id="ETO02967.1"/>
    </source>
</evidence>
<name>X6LPA9_RETFI</name>
<reference evidence="2 3" key="1">
    <citation type="journal article" date="2013" name="Curr. Biol.">
        <title>The Genome of the Foraminiferan Reticulomyxa filosa.</title>
        <authorList>
            <person name="Glockner G."/>
            <person name="Hulsmann N."/>
            <person name="Schleicher M."/>
            <person name="Noegel A.A."/>
            <person name="Eichinger L."/>
            <person name="Gallinger C."/>
            <person name="Pawlowski J."/>
            <person name="Sierra R."/>
            <person name="Euteneuer U."/>
            <person name="Pillet L."/>
            <person name="Moustafa A."/>
            <person name="Platzer M."/>
            <person name="Groth M."/>
            <person name="Szafranski K."/>
            <person name="Schliwa M."/>
        </authorList>
    </citation>
    <scope>NUCLEOTIDE SEQUENCE [LARGE SCALE GENOMIC DNA]</scope>
</reference>
<accession>X6LPA9</accession>
<keyword evidence="3" id="KW-1185">Reference proteome</keyword>
<feature type="non-terminal residue" evidence="2">
    <location>
        <position position="231"/>
    </location>
</feature>
<dbReference type="AlphaFoldDB" id="X6LPA9"/>
<keyword evidence="1" id="KW-0812">Transmembrane</keyword>
<sequence>VYQALFMCALWKEWDMRQWLSARQFFVMIYTLSKEKSAEQLHAFVLQIIVHNLSVFGNDDGTVLYDNTEKELCSAFDKFMLIPCLNYLALSKWITQQKEFMCLCKMLRNIDFQADESQTIDENALKQVIVLDLRLSNNNTKSPSCVPIGNHLVTLLQCHQQYTEFIVQLLFGNTNEGIENQILTRILQLIWTVSFSLFVCAHIHSLINLSILKVKETKKKVKEIKKKVKRK</sequence>
<evidence type="ECO:0000313" key="3">
    <source>
        <dbReference type="Proteomes" id="UP000023152"/>
    </source>
</evidence>
<keyword evidence="1" id="KW-0472">Membrane</keyword>
<evidence type="ECO:0000256" key="1">
    <source>
        <dbReference type="SAM" id="Phobius"/>
    </source>
</evidence>
<dbReference type="Proteomes" id="UP000023152">
    <property type="component" value="Unassembled WGS sequence"/>
</dbReference>
<feature type="transmembrane region" description="Helical" evidence="1">
    <location>
        <begin position="189"/>
        <end position="212"/>
    </location>
</feature>
<feature type="non-terminal residue" evidence="2">
    <location>
        <position position="1"/>
    </location>
</feature>
<organism evidence="2 3">
    <name type="scientific">Reticulomyxa filosa</name>
    <dbReference type="NCBI Taxonomy" id="46433"/>
    <lineage>
        <taxon>Eukaryota</taxon>
        <taxon>Sar</taxon>
        <taxon>Rhizaria</taxon>
        <taxon>Retaria</taxon>
        <taxon>Foraminifera</taxon>
        <taxon>Monothalamids</taxon>
        <taxon>Reticulomyxidae</taxon>
        <taxon>Reticulomyxa</taxon>
    </lineage>
</organism>
<gene>
    <name evidence="2" type="ORF">RFI_34443</name>
</gene>
<comment type="caution">
    <text evidence="2">The sequence shown here is derived from an EMBL/GenBank/DDBJ whole genome shotgun (WGS) entry which is preliminary data.</text>
</comment>
<protein>
    <submittedName>
        <fullName evidence="2">Uncharacterized protein</fullName>
    </submittedName>
</protein>
<dbReference type="EMBL" id="ASPP01034497">
    <property type="protein sequence ID" value="ETO02967.1"/>
    <property type="molecule type" value="Genomic_DNA"/>
</dbReference>
<proteinExistence type="predicted"/>